<evidence type="ECO:0000256" key="10">
    <source>
        <dbReference type="RuleBase" id="RU004016"/>
    </source>
</evidence>
<evidence type="ECO:0000256" key="3">
    <source>
        <dbReference type="ARBA" id="ARBA00022729"/>
    </source>
</evidence>
<dbReference type="Gene3D" id="3.40.710.10">
    <property type="entry name" value="DD-peptidase/beta-lactamase superfamily"/>
    <property type="match status" value="1"/>
</dbReference>
<keyword evidence="14" id="KW-0121">Carboxypeptidase</keyword>
<evidence type="ECO:0000256" key="2">
    <source>
        <dbReference type="ARBA" id="ARBA00007164"/>
    </source>
</evidence>
<reference evidence="16" key="2">
    <citation type="submission" date="2018-05" db="EMBL/GenBank/DDBJ databases">
        <title>Genome Sequencing of selected type strains of the family Eggerthellaceae.</title>
        <authorList>
            <person name="Danylec N."/>
            <person name="Stoll D.A."/>
            <person name="Doetsch A."/>
            <person name="Huch M."/>
        </authorList>
    </citation>
    <scope>NUCLEOTIDE SEQUENCE [LARGE SCALE GENOMIC DNA]</scope>
    <source>
        <strain evidence="16">DSM 16107</strain>
    </source>
</reference>
<keyword evidence="4" id="KW-0378">Hydrolase</keyword>
<evidence type="ECO:0000256" key="6">
    <source>
        <dbReference type="ARBA" id="ARBA00022984"/>
    </source>
</evidence>
<keyword evidence="6" id="KW-0573">Peptidoglycan synthesis</keyword>
<evidence type="ECO:0000256" key="8">
    <source>
        <dbReference type="PIRSR" id="PIRSR618044-1"/>
    </source>
</evidence>
<evidence type="ECO:0000256" key="1">
    <source>
        <dbReference type="ARBA" id="ARBA00003217"/>
    </source>
</evidence>
<dbReference type="PANTHER" id="PTHR21581:SF6">
    <property type="entry name" value="TRAFFICKING PROTEIN PARTICLE COMPLEX SUBUNIT 12"/>
    <property type="match status" value="1"/>
</dbReference>
<dbReference type="InterPro" id="IPR015956">
    <property type="entry name" value="Peniciliin-bd_prot_C_sf"/>
</dbReference>
<dbReference type="OrthoDB" id="3530815at2"/>
<keyword evidence="7" id="KW-0961">Cell wall biogenesis/degradation</keyword>
<dbReference type="GO" id="GO:0009252">
    <property type="term" value="P:peptidoglycan biosynthetic process"/>
    <property type="evidence" value="ECO:0007669"/>
    <property type="project" value="UniProtKB-KW"/>
</dbReference>
<organism evidence="14 16">
    <name type="scientific">Eggerthella sinensis</name>
    <dbReference type="NCBI Taxonomy" id="242230"/>
    <lineage>
        <taxon>Bacteria</taxon>
        <taxon>Bacillati</taxon>
        <taxon>Actinomycetota</taxon>
        <taxon>Coriobacteriia</taxon>
        <taxon>Eggerthellales</taxon>
        <taxon>Eggerthellaceae</taxon>
        <taxon>Eggerthella</taxon>
    </lineage>
</organism>
<dbReference type="InterPro" id="IPR012338">
    <property type="entry name" value="Beta-lactam/transpept-like"/>
</dbReference>
<reference evidence="14" key="3">
    <citation type="journal article" date="2019" name="Microbiol. Resour. Announc.">
        <title>Draft Genome Sequences of Type Strains of Gordonibacter faecihominis, Paraeggerthella hongkongensis, Parvibacter caecicola,Slackia equolifaciens, Slackia faecicanis, and Slackia isoflavoniconvertens.</title>
        <authorList>
            <person name="Danylec N."/>
            <person name="Stoll D.A."/>
            <person name="Dotsch A."/>
            <person name="Huch M."/>
        </authorList>
    </citation>
    <scope>NUCLEOTIDE SEQUENCE</scope>
    <source>
        <strain evidence="14">DSM 16107</strain>
    </source>
</reference>
<dbReference type="Pfam" id="PF00768">
    <property type="entry name" value="Peptidase_S11"/>
    <property type="match status" value="1"/>
</dbReference>
<evidence type="ECO:0000256" key="4">
    <source>
        <dbReference type="ARBA" id="ARBA00022801"/>
    </source>
</evidence>
<comment type="caution">
    <text evidence="14">The sequence shown here is derived from an EMBL/GenBank/DDBJ whole genome shotgun (WGS) entry which is preliminary data.</text>
</comment>
<evidence type="ECO:0000313" key="13">
    <source>
        <dbReference type="EMBL" id="RDB68951.1"/>
    </source>
</evidence>
<evidence type="ECO:0000256" key="11">
    <source>
        <dbReference type="SAM" id="SignalP"/>
    </source>
</evidence>
<feature type="domain" description="Peptidase S11 D-alanyl-D-alanine carboxypeptidase A N-terminal" evidence="12">
    <location>
        <begin position="59"/>
        <end position="303"/>
    </location>
</feature>
<reference evidence="13 15" key="1">
    <citation type="journal article" date="2018" name="Elife">
        <title>Discovery and characterization of a prevalent human gut bacterial enzyme sufficient for the inactivation of a family of plant toxins.</title>
        <authorList>
            <person name="Koppel N."/>
            <person name="Bisanz J.E."/>
            <person name="Pandelia M.E."/>
            <person name="Turnbaugh P.J."/>
            <person name="Balskus E.P."/>
        </authorList>
    </citation>
    <scope>NUCLEOTIDE SEQUENCE [LARGE SCALE GENOMIC DNA]</scope>
    <source>
        <strain evidence="13 15">DSM 16107</strain>
    </source>
</reference>
<evidence type="ECO:0000256" key="7">
    <source>
        <dbReference type="ARBA" id="ARBA00023316"/>
    </source>
</evidence>
<dbReference type="PRINTS" id="PR00725">
    <property type="entry name" value="DADACBPTASE1"/>
</dbReference>
<evidence type="ECO:0000256" key="9">
    <source>
        <dbReference type="PIRSR" id="PIRSR618044-2"/>
    </source>
</evidence>
<comment type="similarity">
    <text evidence="2 10">Belongs to the peptidase S11 family.</text>
</comment>
<gene>
    <name evidence="13" type="ORF">C1876_08330</name>
    <name evidence="14" type="ORF">DMP09_15765</name>
</gene>
<evidence type="ECO:0000259" key="12">
    <source>
        <dbReference type="Pfam" id="PF00768"/>
    </source>
</evidence>
<evidence type="ECO:0000256" key="5">
    <source>
        <dbReference type="ARBA" id="ARBA00022960"/>
    </source>
</evidence>
<dbReference type="Proteomes" id="UP000253817">
    <property type="component" value="Unassembled WGS sequence"/>
</dbReference>
<accession>A0A3N0IUJ7</accession>
<comment type="function">
    <text evidence="1">Removes C-terminal D-alanyl residues from sugar-peptide cell wall precursors.</text>
</comment>
<dbReference type="EMBL" id="PPTT01000012">
    <property type="protein sequence ID" value="RDB68951.1"/>
    <property type="molecule type" value="Genomic_DNA"/>
</dbReference>
<dbReference type="EMBL" id="QICC01000105">
    <property type="protein sequence ID" value="RNM40120.1"/>
    <property type="molecule type" value="Genomic_DNA"/>
</dbReference>
<dbReference type="AlphaFoldDB" id="A0A3N0IUJ7"/>
<dbReference type="PANTHER" id="PTHR21581">
    <property type="entry name" value="D-ALANYL-D-ALANINE CARBOXYPEPTIDASE"/>
    <property type="match status" value="1"/>
</dbReference>
<dbReference type="InterPro" id="IPR037167">
    <property type="entry name" value="Peptidase_S11_C_sf"/>
</dbReference>
<feature type="binding site" evidence="9">
    <location>
        <position position="273"/>
    </location>
    <ligand>
        <name>substrate</name>
    </ligand>
</feature>
<feature type="chain" id="PRO_5030078573" evidence="11">
    <location>
        <begin position="39"/>
        <end position="466"/>
    </location>
</feature>
<dbReference type="Gene3D" id="2.60.410.10">
    <property type="entry name" value="D-Ala-D-Ala carboxypeptidase, C-terminal domain"/>
    <property type="match status" value="1"/>
</dbReference>
<proteinExistence type="inferred from homology"/>
<feature type="active site" description="Acyl-ester intermediate" evidence="8">
    <location>
        <position position="92"/>
    </location>
</feature>
<dbReference type="GO" id="GO:0071555">
    <property type="term" value="P:cell wall organization"/>
    <property type="evidence" value="ECO:0007669"/>
    <property type="project" value="UniProtKB-KW"/>
</dbReference>
<evidence type="ECO:0000313" key="14">
    <source>
        <dbReference type="EMBL" id="RNM40120.1"/>
    </source>
</evidence>
<evidence type="ECO:0000313" key="15">
    <source>
        <dbReference type="Proteomes" id="UP000253817"/>
    </source>
</evidence>
<dbReference type="GO" id="GO:0008360">
    <property type="term" value="P:regulation of cell shape"/>
    <property type="evidence" value="ECO:0007669"/>
    <property type="project" value="UniProtKB-KW"/>
</dbReference>
<keyword evidence="15" id="KW-1185">Reference proteome</keyword>
<dbReference type="InterPro" id="IPR001967">
    <property type="entry name" value="Peptidase_S11_N"/>
</dbReference>
<feature type="active site" description="Proton acceptor" evidence="8">
    <location>
        <position position="95"/>
    </location>
</feature>
<dbReference type="InterPro" id="IPR018044">
    <property type="entry name" value="Peptidase_S11"/>
</dbReference>
<sequence>MTNTLTHTLNRTRARLLACVLACALACTGIVAPATAFADVRKADVVYGQTVDARGLAVAQCPSIDAEYAMVMGSDGTVYFERNASSPTQIASITKIMTGVVALDAVASGLVSLDTPVTVSAAAASVGESSADLQEGDVMDLETALKALLVPSGNDAAVAIAETIGRAMDAGASDPEAVFVQAMNDKAAALGCTDTVYENPHGLDFDAYEGNLHSTAADVAKVVQYAMTNDTFRAIVGGGSTDILVTRGGEKVDIYLETTDGFFDLYEYAIGVKTGVTLLAGPSFAGAANKDGRELYAIVINSSSEAQRFADAKALCEWVYQHEISYQLANSPQTTTMNGTEVPVVAEVAHTGWIDKTVKATLRDPQAAVTIFDLNGNVSQSLEFDELSGNVKEGDKVGTITFKQRNATIATMDLVACEDVSAPDFFEGVGVWWDRLFRGFSGQPKEAQSVTLNETPLVIDKTASAV</sequence>
<dbReference type="RefSeq" id="WP_114546260.1">
    <property type="nucleotide sequence ID" value="NZ_CATYLB010000002.1"/>
</dbReference>
<feature type="signal peptide" evidence="11">
    <location>
        <begin position="1"/>
        <end position="38"/>
    </location>
</feature>
<keyword evidence="5" id="KW-0133">Cell shape</keyword>
<keyword evidence="14" id="KW-0645">Protease</keyword>
<name>A0A3N0IUJ7_9ACTN</name>
<dbReference type="GO" id="GO:0009002">
    <property type="term" value="F:serine-type D-Ala-D-Ala carboxypeptidase activity"/>
    <property type="evidence" value="ECO:0007669"/>
    <property type="project" value="InterPro"/>
</dbReference>
<dbReference type="SUPFAM" id="SSF69189">
    <property type="entry name" value="Penicillin-binding protein associated domain"/>
    <property type="match status" value="1"/>
</dbReference>
<dbReference type="Proteomes" id="UP000270112">
    <property type="component" value="Unassembled WGS sequence"/>
</dbReference>
<feature type="active site" evidence="8">
    <location>
        <position position="152"/>
    </location>
</feature>
<keyword evidence="3 11" id="KW-0732">Signal</keyword>
<dbReference type="SUPFAM" id="SSF56601">
    <property type="entry name" value="beta-lactamase/transpeptidase-like"/>
    <property type="match status" value="1"/>
</dbReference>
<evidence type="ECO:0000313" key="16">
    <source>
        <dbReference type="Proteomes" id="UP000270112"/>
    </source>
</evidence>
<protein>
    <submittedName>
        <fullName evidence="14">D-alanyl-D-alanine carboxypeptidase</fullName>
    </submittedName>
</protein>
<dbReference type="GO" id="GO:0006508">
    <property type="term" value="P:proteolysis"/>
    <property type="evidence" value="ECO:0007669"/>
    <property type="project" value="InterPro"/>
</dbReference>